<evidence type="ECO:0008006" key="3">
    <source>
        <dbReference type="Google" id="ProtNLM"/>
    </source>
</evidence>
<keyword evidence="2" id="KW-1185">Reference proteome</keyword>
<dbReference type="Gene3D" id="3.40.630.30">
    <property type="match status" value="1"/>
</dbReference>
<accession>A0A553P4X9</accession>
<dbReference type="InterPro" id="IPR016181">
    <property type="entry name" value="Acyl_CoA_acyltransferase"/>
</dbReference>
<dbReference type="Proteomes" id="UP000318571">
    <property type="component" value="Chromosome 7"/>
</dbReference>
<sequence>MASLKLDGIHYVLANQSDAKRIWRFLTLYFLDQELLCKSIGAKSSYSWMEKFIQSKLFRYLVKQNVRQPTSVLALDEGNDLVGVVLGNFYSSSKPGPRESYSLRMANSLDWIVSPKVYQVSRVYKFLLEECRFSPNSLIHDLQTPDIFIGKVFCVAPHVRGLGIAQELMGHSHNLARKHARMYVMPSSSNLTYRFLAKMDFELAREAPYQSVKDLILETDQELDPFRVMFKRLDVPYSDDMMEDPSTHLSLTQFHGEIIRSTT</sequence>
<dbReference type="AlphaFoldDB" id="A0A553P4X9"/>
<proteinExistence type="predicted"/>
<evidence type="ECO:0000313" key="1">
    <source>
        <dbReference type="EMBL" id="TRY72735.1"/>
    </source>
</evidence>
<comment type="caution">
    <text evidence="1">The sequence shown here is derived from an EMBL/GenBank/DDBJ whole genome shotgun (WGS) entry which is preliminary data.</text>
</comment>
<evidence type="ECO:0000313" key="2">
    <source>
        <dbReference type="Proteomes" id="UP000318571"/>
    </source>
</evidence>
<name>A0A553P4X9_TIGCA</name>
<gene>
    <name evidence="1" type="ORF">TCAL_11183</name>
</gene>
<reference evidence="1 2" key="1">
    <citation type="journal article" date="2018" name="Nat. Ecol. Evol.">
        <title>Genomic signatures of mitonuclear coevolution across populations of Tigriopus californicus.</title>
        <authorList>
            <person name="Barreto F.S."/>
            <person name="Watson E.T."/>
            <person name="Lima T.G."/>
            <person name="Willett C.S."/>
            <person name="Edmands S."/>
            <person name="Li W."/>
            <person name="Burton R.S."/>
        </authorList>
    </citation>
    <scope>NUCLEOTIDE SEQUENCE [LARGE SCALE GENOMIC DNA]</scope>
    <source>
        <strain evidence="1 2">San Diego</strain>
    </source>
</reference>
<organism evidence="1 2">
    <name type="scientific">Tigriopus californicus</name>
    <name type="common">Marine copepod</name>
    <dbReference type="NCBI Taxonomy" id="6832"/>
    <lineage>
        <taxon>Eukaryota</taxon>
        <taxon>Metazoa</taxon>
        <taxon>Ecdysozoa</taxon>
        <taxon>Arthropoda</taxon>
        <taxon>Crustacea</taxon>
        <taxon>Multicrustacea</taxon>
        <taxon>Hexanauplia</taxon>
        <taxon>Copepoda</taxon>
        <taxon>Harpacticoida</taxon>
        <taxon>Harpacticidae</taxon>
        <taxon>Tigriopus</taxon>
    </lineage>
</organism>
<dbReference type="SUPFAM" id="SSF55729">
    <property type="entry name" value="Acyl-CoA N-acyltransferases (Nat)"/>
    <property type="match status" value="1"/>
</dbReference>
<protein>
    <recommendedName>
        <fullName evidence="3">N-acetyltransferase domain-containing protein</fullName>
    </recommendedName>
</protein>
<dbReference type="EMBL" id="VCGU01000008">
    <property type="protein sequence ID" value="TRY72735.1"/>
    <property type="molecule type" value="Genomic_DNA"/>
</dbReference>